<feature type="transmembrane region" description="Helical" evidence="15">
    <location>
        <begin position="249"/>
        <end position="271"/>
    </location>
</feature>
<evidence type="ECO:0000256" key="1">
    <source>
        <dbReference type="ARBA" id="ARBA00004141"/>
    </source>
</evidence>
<feature type="region of interest" description="Disordered" evidence="14">
    <location>
        <begin position="40"/>
        <end position="80"/>
    </location>
</feature>
<dbReference type="PANTHER" id="PTHR45628:SF7">
    <property type="entry name" value="VOLTAGE-DEPENDENT CALCIUM CHANNEL TYPE A SUBUNIT ALPHA-1"/>
    <property type="match status" value="1"/>
</dbReference>
<evidence type="ECO:0000256" key="15">
    <source>
        <dbReference type="SAM" id="Phobius"/>
    </source>
</evidence>
<keyword evidence="4" id="KW-0109">Calcium transport</keyword>
<dbReference type="PROSITE" id="PS50222">
    <property type="entry name" value="EF_HAND_2"/>
    <property type="match status" value="1"/>
</dbReference>
<dbReference type="GO" id="GO:0008331">
    <property type="term" value="F:high voltage-gated calcium channel activity"/>
    <property type="evidence" value="ECO:0007669"/>
    <property type="project" value="TreeGrafter"/>
</dbReference>
<keyword evidence="6 15" id="KW-0812">Transmembrane</keyword>
<comment type="subcellular location">
    <subcellularLocation>
        <location evidence="1">Membrane</location>
        <topology evidence="1">Multi-pass membrane protein</topology>
    </subcellularLocation>
</comment>
<dbReference type="EMBL" id="CAMXCT030000890">
    <property type="protein sequence ID" value="CAL4771755.1"/>
    <property type="molecule type" value="Genomic_DNA"/>
</dbReference>
<dbReference type="EMBL" id="CAMXCT010000890">
    <property type="protein sequence ID" value="CAI3984443.1"/>
    <property type="molecule type" value="Genomic_DNA"/>
</dbReference>
<dbReference type="Pfam" id="PF00520">
    <property type="entry name" value="Ion_trans"/>
    <property type="match status" value="1"/>
</dbReference>
<dbReference type="InterPro" id="IPR005821">
    <property type="entry name" value="Ion_trans_dom"/>
</dbReference>
<evidence type="ECO:0000259" key="16">
    <source>
        <dbReference type="PROSITE" id="PS50222"/>
    </source>
</evidence>
<dbReference type="InterPro" id="IPR018247">
    <property type="entry name" value="EF_Hand_1_Ca_BS"/>
</dbReference>
<evidence type="ECO:0000256" key="7">
    <source>
        <dbReference type="ARBA" id="ARBA00022837"/>
    </source>
</evidence>
<dbReference type="OrthoDB" id="431353at2759"/>
<proteinExistence type="predicted"/>
<keyword evidence="13 19" id="KW-0407">Ion channel</keyword>
<evidence type="ECO:0000313" key="19">
    <source>
        <dbReference type="EMBL" id="CAL4771755.1"/>
    </source>
</evidence>
<reference evidence="17" key="1">
    <citation type="submission" date="2022-10" db="EMBL/GenBank/DDBJ databases">
        <authorList>
            <person name="Chen Y."/>
            <person name="Dougan E. K."/>
            <person name="Chan C."/>
            <person name="Rhodes N."/>
            <person name="Thang M."/>
        </authorList>
    </citation>
    <scope>NUCLEOTIDE SEQUENCE</scope>
</reference>
<dbReference type="PROSITE" id="PS00018">
    <property type="entry name" value="EF_HAND_1"/>
    <property type="match status" value="1"/>
</dbReference>
<evidence type="ECO:0000256" key="10">
    <source>
        <dbReference type="ARBA" id="ARBA00023065"/>
    </source>
</evidence>
<dbReference type="InterPro" id="IPR050599">
    <property type="entry name" value="VDCC_alpha-1_subunit"/>
</dbReference>
<keyword evidence="9 15" id="KW-1133">Transmembrane helix</keyword>
<dbReference type="Proteomes" id="UP001152797">
    <property type="component" value="Unassembled WGS sequence"/>
</dbReference>
<evidence type="ECO:0000256" key="12">
    <source>
        <dbReference type="ARBA" id="ARBA00023180"/>
    </source>
</evidence>
<evidence type="ECO:0000256" key="3">
    <source>
        <dbReference type="ARBA" id="ARBA00022553"/>
    </source>
</evidence>
<name>A0A9P1C5E1_9DINO</name>
<keyword evidence="7" id="KW-0106">Calcium</keyword>
<dbReference type="InterPro" id="IPR011992">
    <property type="entry name" value="EF-hand-dom_pair"/>
</dbReference>
<evidence type="ECO:0000256" key="4">
    <source>
        <dbReference type="ARBA" id="ARBA00022568"/>
    </source>
</evidence>
<dbReference type="Gene3D" id="1.10.287.70">
    <property type="match status" value="1"/>
</dbReference>
<feature type="compositionally biased region" description="Basic and acidic residues" evidence="14">
    <location>
        <begin position="55"/>
        <end position="73"/>
    </location>
</feature>
<dbReference type="PANTHER" id="PTHR45628">
    <property type="entry name" value="VOLTAGE-DEPENDENT CALCIUM CHANNEL TYPE A SUBUNIT ALPHA-1"/>
    <property type="match status" value="1"/>
</dbReference>
<dbReference type="EMBL" id="CAMXCT020000890">
    <property type="protein sequence ID" value="CAL1137818.1"/>
    <property type="molecule type" value="Genomic_DNA"/>
</dbReference>
<dbReference type="AlphaFoldDB" id="A0A9P1C5E1"/>
<feature type="transmembrane region" description="Helical" evidence="15">
    <location>
        <begin position="359"/>
        <end position="378"/>
    </location>
</feature>
<keyword evidence="20" id="KW-1185">Reference proteome</keyword>
<dbReference type="GO" id="GO:0098703">
    <property type="term" value="P:calcium ion import across plasma membrane"/>
    <property type="evidence" value="ECO:0007669"/>
    <property type="project" value="TreeGrafter"/>
</dbReference>
<keyword evidence="11 15" id="KW-0472">Membrane</keyword>
<feature type="transmembrane region" description="Helical" evidence="15">
    <location>
        <begin position="283"/>
        <end position="309"/>
    </location>
</feature>
<evidence type="ECO:0000313" key="17">
    <source>
        <dbReference type="EMBL" id="CAI3984443.1"/>
    </source>
</evidence>
<dbReference type="InterPro" id="IPR002048">
    <property type="entry name" value="EF_hand_dom"/>
</dbReference>
<keyword evidence="8" id="KW-0851">Voltage-gated channel</keyword>
<keyword evidence="12" id="KW-0325">Glycoprotein</keyword>
<evidence type="ECO:0000256" key="11">
    <source>
        <dbReference type="ARBA" id="ARBA00023136"/>
    </source>
</evidence>
<dbReference type="Gene3D" id="1.10.238.10">
    <property type="entry name" value="EF-hand"/>
    <property type="match status" value="1"/>
</dbReference>
<dbReference type="GO" id="GO:0005891">
    <property type="term" value="C:voltage-gated calcium channel complex"/>
    <property type="evidence" value="ECO:0007669"/>
    <property type="project" value="TreeGrafter"/>
</dbReference>
<keyword evidence="3" id="KW-0597">Phosphoprotein</keyword>
<comment type="caution">
    <text evidence="17">The sequence shown here is derived from an EMBL/GenBank/DDBJ whole genome shotgun (WGS) entry which is preliminary data.</text>
</comment>
<organism evidence="17">
    <name type="scientific">Cladocopium goreaui</name>
    <dbReference type="NCBI Taxonomy" id="2562237"/>
    <lineage>
        <taxon>Eukaryota</taxon>
        <taxon>Sar</taxon>
        <taxon>Alveolata</taxon>
        <taxon>Dinophyceae</taxon>
        <taxon>Suessiales</taxon>
        <taxon>Symbiodiniaceae</taxon>
        <taxon>Cladocopium</taxon>
    </lineage>
</organism>
<sequence length="594" mass="67239">MAVGDVNLKQDMQQLRDVLRQDIQQLMDNQTMAIERLVKGQPSPRAKLLTVPGKKPQDSLRKGDQNRAKEHPMSVRPNPTIDEDFALEDTEVLTDVVPAMKLQLSPLKDGGWVGTSGSEPYGAAASDASSPRSRQSMFQRFKTGVHDFMSTDGEKEQAVPKAQKDQKGAKLRRMKMPVLYAHDEHAEDVKLDEEAYDVMNFYKQHGIAQKLARSDIFERVTLGVICINAIYIGVDADKNTAATLIDSTWPYQLCDHLFCIYFVFELAVRFAAFESKRNCLRDVWFIFDAVLVAMMVFETWLLSIILLIAGGGGGSLQTGPLRLLRLLRLSRLVRLLRSLPELLTLVNGMRAASRAVTSALMLIIGLNYVFAIIINMFLSDVTESENIVAKFSTLGLSMWSLALHGTFADGIADIMEDIRALETLGYDWVLGWSMISVFFLYVLLTNITVMNMLIGIVCEVVAEVKQRDEKNSAVDYLKRNLRELLIELDNDQNGQISKEELQSARQMPMAKDVLKELGVDLEDLLVLTEPLFEQDFDEGREQEVTREELLNIILDMRGDRDVRMEDIVRMRCDMRRYLSRQFQQLGGQYDGEGE</sequence>
<feature type="domain" description="EF-hand" evidence="16">
    <location>
        <begin position="476"/>
        <end position="511"/>
    </location>
</feature>
<evidence type="ECO:0000256" key="8">
    <source>
        <dbReference type="ARBA" id="ARBA00022882"/>
    </source>
</evidence>
<keyword evidence="10" id="KW-0406">Ion transport</keyword>
<dbReference type="Gene3D" id="1.20.120.350">
    <property type="entry name" value="Voltage-gated potassium channels. Chain C"/>
    <property type="match status" value="1"/>
</dbReference>
<accession>A0A9P1C5E1</accession>
<reference evidence="18" key="2">
    <citation type="submission" date="2024-04" db="EMBL/GenBank/DDBJ databases">
        <authorList>
            <person name="Chen Y."/>
            <person name="Shah S."/>
            <person name="Dougan E. K."/>
            <person name="Thang M."/>
            <person name="Chan C."/>
        </authorList>
    </citation>
    <scope>NUCLEOTIDE SEQUENCE [LARGE SCALE GENOMIC DNA]</scope>
</reference>
<dbReference type="InterPro" id="IPR027359">
    <property type="entry name" value="Volt_channel_dom_sf"/>
</dbReference>
<keyword evidence="5" id="KW-0107">Calcium channel</keyword>
<keyword evidence="2" id="KW-0813">Transport</keyword>
<gene>
    <name evidence="17" type="ORF">C1SCF055_LOCUS11977</name>
</gene>
<evidence type="ECO:0000256" key="6">
    <source>
        <dbReference type="ARBA" id="ARBA00022692"/>
    </source>
</evidence>
<evidence type="ECO:0000256" key="14">
    <source>
        <dbReference type="SAM" id="MobiDB-lite"/>
    </source>
</evidence>
<feature type="transmembrane region" description="Helical" evidence="15">
    <location>
        <begin position="216"/>
        <end position="234"/>
    </location>
</feature>
<dbReference type="SUPFAM" id="SSF47473">
    <property type="entry name" value="EF-hand"/>
    <property type="match status" value="1"/>
</dbReference>
<evidence type="ECO:0000256" key="9">
    <source>
        <dbReference type="ARBA" id="ARBA00022989"/>
    </source>
</evidence>
<protein>
    <submittedName>
        <fullName evidence="19">Sodium channel protein type 11 subunit alpha (NaN) (Sensory neuron sodium channel 2) (Sodium channel protein type XI subunit alpha) (Voltage-gated sodium channel subunit alpha Nav1.9)</fullName>
    </submittedName>
</protein>
<evidence type="ECO:0000256" key="13">
    <source>
        <dbReference type="ARBA" id="ARBA00023303"/>
    </source>
</evidence>
<evidence type="ECO:0000256" key="5">
    <source>
        <dbReference type="ARBA" id="ARBA00022673"/>
    </source>
</evidence>
<evidence type="ECO:0000313" key="18">
    <source>
        <dbReference type="EMBL" id="CAL1137818.1"/>
    </source>
</evidence>
<feature type="transmembrane region" description="Helical" evidence="15">
    <location>
        <begin position="438"/>
        <end position="462"/>
    </location>
</feature>
<evidence type="ECO:0000313" key="20">
    <source>
        <dbReference type="Proteomes" id="UP001152797"/>
    </source>
</evidence>
<dbReference type="GO" id="GO:0005509">
    <property type="term" value="F:calcium ion binding"/>
    <property type="evidence" value="ECO:0007669"/>
    <property type="project" value="InterPro"/>
</dbReference>
<evidence type="ECO:0000256" key="2">
    <source>
        <dbReference type="ARBA" id="ARBA00022448"/>
    </source>
</evidence>
<dbReference type="SUPFAM" id="SSF81324">
    <property type="entry name" value="Voltage-gated potassium channels"/>
    <property type="match status" value="1"/>
</dbReference>